<protein>
    <submittedName>
        <fullName evidence="4">Glutathione S-transferase</fullName>
    </submittedName>
</protein>
<dbReference type="PROSITE" id="PS50404">
    <property type="entry name" value="GST_NTER"/>
    <property type="match status" value="1"/>
</dbReference>
<feature type="domain" description="GST C-terminal" evidence="3">
    <location>
        <begin position="92"/>
        <end position="220"/>
    </location>
</feature>
<dbReference type="EMBL" id="CABPRU010000003">
    <property type="protein sequence ID" value="VVD96685.1"/>
    <property type="molecule type" value="Genomic_DNA"/>
</dbReference>
<dbReference type="InterPro" id="IPR036249">
    <property type="entry name" value="Thioredoxin-like_sf"/>
</dbReference>
<organism evidence="4 5">
    <name type="scientific">Pandoraea terrigena</name>
    <dbReference type="NCBI Taxonomy" id="2508292"/>
    <lineage>
        <taxon>Bacteria</taxon>
        <taxon>Pseudomonadati</taxon>
        <taxon>Pseudomonadota</taxon>
        <taxon>Betaproteobacteria</taxon>
        <taxon>Burkholderiales</taxon>
        <taxon>Burkholderiaceae</taxon>
        <taxon>Pandoraea</taxon>
    </lineage>
</organism>
<dbReference type="PANTHER" id="PTHR44051">
    <property type="entry name" value="GLUTATHIONE S-TRANSFERASE-RELATED"/>
    <property type="match status" value="1"/>
</dbReference>
<gene>
    <name evidence="4" type="ORF">PTE31013_01924</name>
</gene>
<evidence type="ECO:0000313" key="5">
    <source>
        <dbReference type="Proteomes" id="UP000334380"/>
    </source>
</evidence>
<reference evidence="4 5" key="1">
    <citation type="submission" date="2019-08" db="EMBL/GenBank/DDBJ databases">
        <authorList>
            <person name="Peeters C."/>
        </authorList>
    </citation>
    <scope>NUCLEOTIDE SEQUENCE [LARGE SCALE GENOMIC DNA]</scope>
    <source>
        <strain evidence="4 5">LMG 31013</strain>
    </source>
</reference>
<sequence length="220" mass="24367">MISAQSTVPRLFYSPEACSLAAHIALEETGEAFEPVRIALADGEQRSAGYLAINPKGRVPTLVDDGFVVTELPAVLLYIARRFPHAALWPGDPQGEARCAEWVAWCASGLHETFGHLRRPERFADSDAARREVADKGRVSSRAVWEMVERRLAASSDQWAAGSCYSVADGCLLTFWIWGRAKTLRYDMHRDFPAWTALATRVAQRGAVRRALEREGLLAP</sequence>
<proteinExistence type="inferred from homology"/>
<evidence type="ECO:0000313" key="4">
    <source>
        <dbReference type="EMBL" id="VVD96685.1"/>
    </source>
</evidence>
<evidence type="ECO:0000256" key="1">
    <source>
        <dbReference type="RuleBase" id="RU003494"/>
    </source>
</evidence>
<name>A0A5E4U9K5_9BURK</name>
<keyword evidence="5" id="KW-1185">Reference proteome</keyword>
<dbReference type="InterPro" id="IPR004046">
    <property type="entry name" value="GST_C"/>
</dbReference>
<dbReference type="InterPro" id="IPR010987">
    <property type="entry name" value="Glutathione-S-Trfase_C-like"/>
</dbReference>
<dbReference type="Proteomes" id="UP000334380">
    <property type="component" value="Unassembled WGS sequence"/>
</dbReference>
<accession>A0A5E4U9K5</accession>
<evidence type="ECO:0000259" key="2">
    <source>
        <dbReference type="PROSITE" id="PS50404"/>
    </source>
</evidence>
<dbReference type="PROSITE" id="PS50405">
    <property type="entry name" value="GST_CTER"/>
    <property type="match status" value="1"/>
</dbReference>
<dbReference type="Pfam" id="PF00043">
    <property type="entry name" value="GST_C"/>
    <property type="match status" value="1"/>
</dbReference>
<dbReference type="SUPFAM" id="SSF52833">
    <property type="entry name" value="Thioredoxin-like"/>
    <property type="match status" value="1"/>
</dbReference>
<dbReference type="OrthoDB" id="8772754at2"/>
<dbReference type="SFLD" id="SFLDS00019">
    <property type="entry name" value="Glutathione_Transferase_(cytos"/>
    <property type="match status" value="1"/>
</dbReference>
<dbReference type="Pfam" id="PF02798">
    <property type="entry name" value="GST_N"/>
    <property type="match status" value="1"/>
</dbReference>
<dbReference type="SUPFAM" id="SSF47616">
    <property type="entry name" value="GST C-terminal domain-like"/>
    <property type="match status" value="1"/>
</dbReference>
<dbReference type="SFLD" id="SFLDG00358">
    <property type="entry name" value="Main_(cytGST)"/>
    <property type="match status" value="1"/>
</dbReference>
<comment type="similarity">
    <text evidence="1">Belongs to the GST superfamily.</text>
</comment>
<dbReference type="GO" id="GO:0016740">
    <property type="term" value="F:transferase activity"/>
    <property type="evidence" value="ECO:0007669"/>
    <property type="project" value="UniProtKB-KW"/>
</dbReference>
<dbReference type="Gene3D" id="3.40.30.10">
    <property type="entry name" value="Glutaredoxin"/>
    <property type="match status" value="1"/>
</dbReference>
<dbReference type="CDD" id="cd03057">
    <property type="entry name" value="GST_N_Beta"/>
    <property type="match status" value="1"/>
</dbReference>
<dbReference type="InterPro" id="IPR036282">
    <property type="entry name" value="Glutathione-S-Trfase_C_sf"/>
</dbReference>
<dbReference type="InterPro" id="IPR004045">
    <property type="entry name" value="Glutathione_S-Trfase_N"/>
</dbReference>
<dbReference type="Gene3D" id="1.20.1050.10">
    <property type="match status" value="1"/>
</dbReference>
<keyword evidence="4" id="KW-0808">Transferase</keyword>
<dbReference type="AlphaFoldDB" id="A0A5E4U9K5"/>
<feature type="domain" description="GST N-terminal" evidence="2">
    <location>
        <begin position="6"/>
        <end position="87"/>
    </location>
</feature>
<dbReference type="InterPro" id="IPR040079">
    <property type="entry name" value="Glutathione_S-Trfase"/>
</dbReference>
<dbReference type="SFLD" id="SFLDG01150">
    <property type="entry name" value="Main.1:_Beta-like"/>
    <property type="match status" value="1"/>
</dbReference>
<dbReference type="PANTHER" id="PTHR44051:SF8">
    <property type="entry name" value="GLUTATHIONE S-TRANSFERASE GSTA"/>
    <property type="match status" value="1"/>
</dbReference>
<evidence type="ECO:0000259" key="3">
    <source>
        <dbReference type="PROSITE" id="PS50405"/>
    </source>
</evidence>